<organism evidence="1 2">
    <name type="scientific">Rhododendron molle</name>
    <name type="common">Chinese azalea</name>
    <name type="synonym">Azalea mollis</name>
    <dbReference type="NCBI Taxonomy" id="49168"/>
    <lineage>
        <taxon>Eukaryota</taxon>
        <taxon>Viridiplantae</taxon>
        <taxon>Streptophyta</taxon>
        <taxon>Embryophyta</taxon>
        <taxon>Tracheophyta</taxon>
        <taxon>Spermatophyta</taxon>
        <taxon>Magnoliopsida</taxon>
        <taxon>eudicotyledons</taxon>
        <taxon>Gunneridae</taxon>
        <taxon>Pentapetalae</taxon>
        <taxon>asterids</taxon>
        <taxon>Ericales</taxon>
        <taxon>Ericaceae</taxon>
        <taxon>Ericoideae</taxon>
        <taxon>Rhodoreae</taxon>
        <taxon>Rhododendron</taxon>
    </lineage>
</organism>
<dbReference type="EMBL" id="CM046398">
    <property type="protein sequence ID" value="KAI8531293.1"/>
    <property type="molecule type" value="Genomic_DNA"/>
</dbReference>
<name>A0ACC0LSZ5_RHOML</name>
<dbReference type="Proteomes" id="UP001062846">
    <property type="component" value="Chromosome 11"/>
</dbReference>
<keyword evidence="2" id="KW-1185">Reference proteome</keyword>
<sequence>MSLTNNGILITDQNGNSKWSTLPLQSLVSVLQLTESGNLILLDHFNGALWESFSYPTDTIVIGQKLHVGALLSSSVSSGDLSIGDYRLSLSASDAFSDVAEYDILETIDGYHGV</sequence>
<proteinExistence type="predicted"/>
<reference evidence="1" key="1">
    <citation type="submission" date="2022-02" db="EMBL/GenBank/DDBJ databases">
        <title>Plant Genome Project.</title>
        <authorList>
            <person name="Zhang R.-G."/>
        </authorList>
    </citation>
    <scope>NUCLEOTIDE SEQUENCE</scope>
    <source>
        <strain evidence="1">AT1</strain>
    </source>
</reference>
<evidence type="ECO:0000313" key="1">
    <source>
        <dbReference type="EMBL" id="KAI8531293.1"/>
    </source>
</evidence>
<accession>A0ACC0LSZ5</accession>
<comment type="caution">
    <text evidence="1">The sequence shown here is derived from an EMBL/GenBank/DDBJ whole genome shotgun (WGS) entry which is preliminary data.</text>
</comment>
<protein>
    <submittedName>
        <fullName evidence="1">Uncharacterized protein</fullName>
    </submittedName>
</protein>
<evidence type="ECO:0000313" key="2">
    <source>
        <dbReference type="Proteomes" id="UP001062846"/>
    </source>
</evidence>
<gene>
    <name evidence="1" type="ORF">RHMOL_Rhmol11G0125200</name>
</gene>